<dbReference type="PROSITE" id="PS50020">
    <property type="entry name" value="WW_DOMAIN_2"/>
    <property type="match status" value="1"/>
</dbReference>
<dbReference type="Gene3D" id="3.40.50.12660">
    <property type="match status" value="2"/>
</dbReference>
<dbReference type="CDD" id="cd00201">
    <property type="entry name" value="WW"/>
    <property type="match status" value="1"/>
</dbReference>
<dbReference type="InterPro" id="IPR001202">
    <property type="entry name" value="WW_dom"/>
</dbReference>
<feature type="compositionally biased region" description="Pro residues" evidence="2">
    <location>
        <begin position="40"/>
        <end position="54"/>
    </location>
</feature>
<comment type="similarity">
    <text evidence="1">Belongs to the peptidase C14B family.</text>
</comment>
<dbReference type="Pfam" id="PF00397">
    <property type="entry name" value="WW"/>
    <property type="match status" value="1"/>
</dbReference>
<dbReference type="InterPro" id="IPR050452">
    <property type="entry name" value="Metacaspase"/>
</dbReference>
<feature type="region of interest" description="Disordered" evidence="2">
    <location>
        <begin position="17"/>
        <end position="55"/>
    </location>
</feature>
<evidence type="ECO:0000256" key="1">
    <source>
        <dbReference type="ARBA" id="ARBA00009005"/>
    </source>
</evidence>
<reference evidence="4" key="1">
    <citation type="submission" date="2021-06" db="EMBL/GenBank/DDBJ databases">
        <authorList>
            <person name="Kallberg Y."/>
            <person name="Tangrot J."/>
            <person name="Rosling A."/>
        </authorList>
    </citation>
    <scope>NUCLEOTIDE SEQUENCE</scope>
    <source>
        <strain evidence="4">MA453B</strain>
    </source>
</reference>
<dbReference type="PANTHER" id="PTHR48104">
    <property type="entry name" value="METACASPASE-4"/>
    <property type="match status" value="1"/>
</dbReference>
<evidence type="ECO:0000313" key="5">
    <source>
        <dbReference type="Proteomes" id="UP000789405"/>
    </source>
</evidence>
<dbReference type="AlphaFoldDB" id="A0A9N9HXM8"/>
<feature type="domain" description="WW" evidence="3">
    <location>
        <begin position="50"/>
        <end position="84"/>
    </location>
</feature>
<dbReference type="Gene3D" id="2.20.70.10">
    <property type="match status" value="1"/>
</dbReference>
<evidence type="ECO:0000259" key="3">
    <source>
        <dbReference type="PROSITE" id="PS50020"/>
    </source>
</evidence>
<feature type="compositionally biased region" description="Pro residues" evidence="2">
    <location>
        <begin position="127"/>
        <end position="144"/>
    </location>
</feature>
<dbReference type="PANTHER" id="PTHR48104:SF30">
    <property type="entry name" value="METACASPASE-1"/>
    <property type="match status" value="1"/>
</dbReference>
<dbReference type="SMART" id="SM00456">
    <property type="entry name" value="WW"/>
    <property type="match status" value="1"/>
</dbReference>
<dbReference type="Proteomes" id="UP000789405">
    <property type="component" value="Unassembled WGS sequence"/>
</dbReference>
<dbReference type="GO" id="GO:0006508">
    <property type="term" value="P:proteolysis"/>
    <property type="evidence" value="ECO:0007669"/>
    <property type="project" value="InterPro"/>
</dbReference>
<dbReference type="EMBL" id="CAJVPY010009641">
    <property type="protein sequence ID" value="CAG8710965.1"/>
    <property type="molecule type" value="Genomic_DNA"/>
</dbReference>
<name>A0A9N9HXM8_9GLOM</name>
<dbReference type="InterPro" id="IPR036020">
    <property type="entry name" value="WW_dom_sf"/>
</dbReference>
<dbReference type="PROSITE" id="PS01159">
    <property type="entry name" value="WW_DOMAIN_1"/>
    <property type="match status" value="1"/>
</dbReference>
<protein>
    <submittedName>
        <fullName evidence="4">8880_t:CDS:1</fullName>
    </submittedName>
</protein>
<feature type="region of interest" description="Disordered" evidence="2">
    <location>
        <begin position="79"/>
        <end position="155"/>
    </location>
</feature>
<feature type="compositionally biased region" description="Low complexity" evidence="2">
    <location>
        <begin position="145"/>
        <end position="155"/>
    </location>
</feature>
<feature type="non-terminal residue" evidence="4">
    <location>
        <position position="1"/>
    </location>
</feature>
<dbReference type="InterPro" id="IPR011600">
    <property type="entry name" value="Pept_C14_caspase"/>
</dbReference>
<evidence type="ECO:0000313" key="4">
    <source>
        <dbReference type="EMBL" id="CAG8710965.1"/>
    </source>
</evidence>
<comment type="caution">
    <text evidence="4">The sequence shown here is derived from an EMBL/GenBank/DDBJ whole genome shotgun (WGS) entry which is preliminary data.</text>
</comment>
<dbReference type="GO" id="GO:0005737">
    <property type="term" value="C:cytoplasm"/>
    <property type="evidence" value="ECO:0007669"/>
    <property type="project" value="TreeGrafter"/>
</dbReference>
<keyword evidence="5" id="KW-1185">Reference proteome</keyword>
<dbReference type="Pfam" id="PF00656">
    <property type="entry name" value="Peptidase_C14"/>
    <property type="match status" value="1"/>
</dbReference>
<dbReference type="OrthoDB" id="3223806at2759"/>
<dbReference type="SUPFAM" id="SSF51045">
    <property type="entry name" value="WW domain"/>
    <property type="match status" value="1"/>
</dbReference>
<feature type="compositionally biased region" description="Pro residues" evidence="2">
    <location>
        <begin position="80"/>
        <end position="96"/>
    </location>
</feature>
<organism evidence="4 5">
    <name type="scientific">Dentiscutata erythropus</name>
    <dbReference type="NCBI Taxonomy" id="1348616"/>
    <lineage>
        <taxon>Eukaryota</taxon>
        <taxon>Fungi</taxon>
        <taxon>Fungi incertae sedis</taxon>
        <taxon>Mucoromycota</taxon>
        <taxon>Glomeromycotina</taxon>
        <taxon>Glomeromycetes</taxon>
        <taxon>Diversisporales</taxon>
        <taxon>Gigasporaceae</taxon>
        <taxon>Dentiscutata</taxon>
    </lineage>
</organism>
<accession>A0A9N9HXM8</accession>
<sequence length="439" mass="49031">KLKNESCESEPIAKLNMYPGRKYEQQYGKKPSNSGYPGSQAPPPQQPALRPLPPGWISLYDHASQKYYFVNQATGISQWDPPPPQYYSPPSQPPPDQRYNPPSQPLPDQRYNPPSQLPPNQYYNSPSQPPPYQQPPYQQPPPYQQSPGAPQQYPAQGYVMYQNPNLPPPTNYVLSNCTGHKKALLIGINYFNTKNELRGCINDVHNVKKFLIELYGFKEADMLILTDDQRDQTRIPYRGNIIAAMRWLVQDARPNDSGHGGQVEDLDGDEDDGYDETILPLDFEKNGQIIDDEMHDIMVKPLFPGVRLTAIFDSCHSGTALDLPYIYSTHGVVKEYNIVSEGGSTIMNAGMSYLRGDLNGIKTSIMSFGKKAMSGNKIAEQNRVNKSSQADVIMFSGCKDAQTSADANEAGQNTGAMSYAFIKALIKRQQLPNIPTAFE</sequence>
<dbReference type="GO" id="GO:0004197">
    <property type="term" value="F:cysteine-type endopeptidase activity"/>
    <property type="evidence" value="ECO:0007669"/>
    <property type="project" value="InterPro"/>
</dbReference>
<gene>
    <name evidence="4" type="ORF">DERYTH_LOCUS13586</name>
</gene>
<proteinExistence type="inferred from homology"/>
<evidence type="ECO:0000256" key="2">
    <source>
        <dbReference type="SAM" id="MobiDB-lite"/>
    </source>
</evidence>